<evidence type="ECO:0000256" key="6">
    <source>
        <dbReference type="ARBA" id="ARBA00022490"/>
    </source>
</evidence>
<evidence type="ECO:0000256" key="8">
    <source>
        <dbReference type="ARBA" id="ARBA00022813"/>
    </source>
</evidence>
<keyword evidence="13" id="KW-1133">Transmembrane helix</keyword>
<dbReference type="PROSITE" id="PS50024">
    <property type="entry name" value="SEA"/>
    <property type="match status" value="1"/>
</dbReference>
<keyword evidence="11" id="KW-0449">Lipoprotein</keyword>
<feature type="region of interest" description="Disordered" evidence="12">
    <location>
        <begin position="433"/>
        <end position="459"/>
    </location>
</feature>
<dbReference type="eggNOG" id="ENOG502QWCT">
    <property type="taxonomic scope" value="Eukaryota"/>
</dbReference>
<organism evidence="16 17">
    <name type="scientific">Fukomys damarensis</name>
    <name type="common">Damaraland mole rat</name>
    <name type="synonym">Cryptomys damarensis</name>
    <dbReference type="NCBI Taxonomy" id="885580"/>
    <lineage>
        <taxon>Eukaryota</taxon>
        <taxon>Metazoa</taxon>
        <taxon>Chordata</taxon>
        <taxon>Craniata</taxon>
        <taxon>Vertebrata</taxon>
        <taxon>Euteleostomi</taxon>
        <taxon>Mammalia</taxon>
        <taxon>Eutheria</taxon>
        <taxon>Euarchontoglires</taxon>
        <taxon>Glires</taxon>
        <taxon>Rodentia</taxon>
        <taxon>Hystricomorpha</taxon>
        <taxon>Bathyergidae</taxon>
        <taxon>Fukomys</taxon>
    </lineage>
</organism>
<dbReference type="AlphaFoldDB" id="A0A091D3V8"/>
<dbReference type="Gene3D" id="6.10.140.600">
    <property type="match status" value="1"/>
</dbReference>
<feature type="compositionally biased region" description="Low complexity" evidence="12">
    <location>
        <begin position="224"/>
        <end position="241"/>
    </location>
</feature>
<evidence type="ECO:0000256" key="9">
    <source>
        <dbReference type="ARBA" id="ARBA00023139"/>
    </source>
</evidence>
<dbReference type="PANTHER" id="PTHR10006">
    <property type="entry name" value="MUCIN-1-RELATED"/>
    <property type="match status" value="1"/>
</dbReference>
<keyword evidence="13" id="KW-0812">Transmembrane</keyword>
<dbReference type="OrthoDB" id="9909831at2759"/>
<dbReference type="Pfam" id="PF01390">
    <property type="entry name" value="SEA"/>
    <property type="match status" value="1"/>
</dbReference>
<dbReference type="Proteomes" id="UP000028990">
    <property type="component" value="Unassembled WGS sequence"/>
</dbReference>
<reference evidence="16 17" key="1">
    <citation type="submission" date="2013-11" db="EMBL/GenBank/DDBJ databases">
        <title>The Damaraland mole rat (Fukomys damarensis) genome and evolution of African mole rats.</title>
        <authorList>
            <person name="Gladyshev V.N."/>
            <person name="Fang X."/>
        </authorList>
    </citation>
    <scope>NUCLEOTIDE SEQUENCE [LARGE SCALE GENOMIC DNA]</scope>
    <source>
        <tissue evidence="16">Liver</tissue>
    </source>
</reference>
<feature type="domain" description="SEA" evidence="15">
    <location>
        <begin position="261"/>
        <end position="370"/>
    </location>
</feature>
<keyword evidence="8" id="KW-0068">Autocatalytic cleavage</keyword>
<sequence length="474" mass="48519">MTPGTQAPFFLLLLLLVLTGQKNGVTLSQSSLTTPASAATTGYSVTFTTATGAATTFTVHTGTSAPATSSASGLDTTKVRHSLSAPATSSTEAATSTVHTGTSAPATTSSTEAATSTVHTGTSVPATSSAEVATSTVHERTSAPVTSSASGTGTPTVHSSSTALATTSSISASATTSVHEGTSAPATNSASGLATTPAHSGSSAVATTTPVSKESQSSLPSYQSPTSTPLAGPGSGTTTGSTDHDTAPPSPPSSPPQLSGMVSLFTLSFEILNLQFNSSLEDPSTHYYQGLEKNISALFLQIYGQDFLGLLSIKFRPGSVAVESVLLFRKGTASDQSVSSQLMGSIAEAKRYYLDISQVRVSEVQVPSSTAQSGVPGWGIALLVLVCVLVLLAMIYYVTLAVFQCRRKSYGHLDIFPTRDTYHPMSEYPTYHTHGRYVPPGSTRRSPYEEVSTGNGGGSLSYTNPAVAATSANL</sequence>
<evidence type="ECO:0000313" key="17">
    <source>
        <dbReference type="Proteomes" id="UP000028990"/>
    </source>
</evidence>
<keyword evidence="13" id="KW-0472">Membrane</keyword>
<accession>A0A091D3V8</accession>
<evidence type="ECO:0000256" key="1">
    <source>
        <dbReference type="ARBA" id="ARBA00004123"/>
    </source>
</evidence>
<feature type="compositionally biased region" description="Polar residues" evidence="12">
    <location>
        <begin position="143"/>
        <end position="158"/>
    </location>
</feature>
<evidence type="ECO:0000256" key="7">
    <source>
        <dbReference type="ARBA" id="ARBA00022553"/>
    </source>
</evidence>
<evidence type="ECO:0000256" key="10">
    <source>
        <dbReference type="ARBA" id="ARBA00023242"/>
    </source>
</evidence>
<comment type="subcellular location">
    <subcellularLocation>
        <location evidence="2">Apical cell membrane</location>
        <topology evidence="2">Single-pass type I membrane protein</topology>
    </subcellularLocation>
    <subcellularLocation>
        <location evidence="3">Cytoplasm</location>
    </subcellularLocation>
    <subcellularLocation>
        <location evidence="1">Nucleus</location>
    </subcellularLocation>
</comment>
<gene>
    <name evidence="16" type="ORF">H920_13722</name>
</gene>
<protein>
    <recommendedName>
        <fullName evidence="4">Mucin-1</fullName>
    </recommendedName>
</protein>
<feature type="compositionally biased region" description="Polar residues" evidence="12">
    <location>
        <begin position="178"/>
        <end position="223"/>
    </location>
</feature>
<dbReference type="GO" id="GO:0016324">
    <property type="term" value="C:apical plasma membrane"/>
    <property type="evidence" value="ECO:0007669"/>
    <property type="project" value="UniProtKB-SubCell"/>
</dbReference>
<dbReference type="OMA" id="TTPVHNG"/>
<feature type="signal peptide" evidence="14">
    <location>
        <begin position="1"/>
        <end position="24"/>
    </location>
</feature>
<name>A0A091D3V8_FUKDA</name>
<feature type="transmembrane region" description="Helical" evidence="13">
    <location>
        <begin position="378"/>
        <end position="403"/>
    </location>
</feature>
<evidence type="ECO:0000256" key="3">
    <source>
        <dbReference type="ARBA" id="ARBA00004496"/>
    </source>
</evidence>
<feature type="compositionally biased region" description="Polar residues" evidence="12">
    <location>
        <begin position="118"/>
        <end position="136"/>
    </location>
</feature>
<keyword evidence="7" id="KW-0597">Phosphoprotein</keyword>
<evidence type="ECO:0000256" key="14">
    <source>
        <dbReference type="SAM" id="SignalP"/>
    </source>
</evidence>
<keyword evidence="17" id="KW-1185">Reference proteome</keyword>
<proteinExistence type="predicted"/>
<feature type="region of interest" description="Disordered" evidence="12">
    <location>
        <begin position="81"/>
        <end position="258"/>
    </location>
</feature>
<dbReference type="GO" id="GO:0005634">
    <property type="term" value="C:nucleus"/>
    <property type="evidence" value="ECO:0007669"/>
    <property type="project" value="UniProtKB-SubCell"/>
</dbReference>
<dbReference type="SUPFAM" id="SSF82671">
    <property type="entry name" value="SEA domain"/>
    <property type="match status" value="1"/>
</dbReference>
<keyword evidence="9" id="KW-0564">Palmitate</keyword>
<keyword evidence="14" id="KW-0732">Signal</keyword>
<dbReference type="InterPro" id="IPR036364">
    <property type="entry name" value="SEA_dom_sf"/>
</dbReference>
<dbReference type="STRING" id="885580.ENSFDAP00000008495"/>
<evidence type="ECO:0000256" key="12">
    <source>
        <dbReference type="SAM" id="MobiDB-lite"/>
    </source>
</evidence>
<keyword evidence="6" id="KW-0963">Cytoplasm</keyword>
<evidence type="ECO:0000256" key="2">
    <source>
        <dbReference type="ARBA" id="ARBA00004247"/>
    </source>
</evidence>
<feature type="chain" id="PRO_5001871673" description="Mucin-1" evidence="14">
    <location>
        <begin position="25"/>
        <end position="474"/>
    </location>
</feature>
<evidence type="ECO:0000259" key="15">
    <source>
        <dbReference type="PROSITE" id="PS50024"/>
    </source>
</evidence>
<feature type="compositionally biased region" description="Low complexity" evidence="12">
    <location>
        <begin position="84"/>
        <end position="117"/>
    </location>
</feature>
<evidence type="ECO:0000256" key="5">
    <source>
        <dbReference type="ARBA" id="ARBA00022475"/>
    </source>
</evidence>
<keyword evidence="10" id="KW-0539">Nucleus</keyword>
<evidence type="ECO:0000256" key="13">
    <source>
        <dbReference type="SAM" id="Phobius"/>
    </source>
</evidence>
<evidence type="ECO:0000313" key="16">
    <source>
        <dbReference type="EMBL" id="KFO24920.1"/>
    </source>
</evidence>
<dbReference type="PANTHER" id="PTHR10006:SF19">
    <property type="entry name" value="MUCIN-1"/>
    <property type="match status" value="1"/>
</dbReference>
<feature type="compositionally biased region" description="Low complexity" evidence="12">
    <location>
        <begin position="159"/>
        <end position="177"/>
    </location>
</feature>
<evidence type="ECO:0000256" key="4">
    <source>
        <dbReference type="ARBA" id="ARBA00014269"/>
    </source>
</evidence>
<dbReference type="GO" id="GO:0005737">
    <property type="term" value="C:cytoplasm"/>
    <property type="evidence" value="ECO:0007669"/>
    <property type="project" value="UniProtKB-SubCell"/>
</dbReference>
<evidence type="ECO:0000256" key="11">
    <source>
        <dbReference type="ARBA" id="ARBA00023288"/>
    </source>
</evidence>
<dbReference type="InterPro" id="IPR000082">
    <property type="entry name" value="SEA_dom"/>
</dbReference>
<dbReference type="EMBL" id="KN123483">
    <property type="protein sequence ID" value="KFO24920.1"/>
    <property type="molecule type" value="Genomic_DNA"/>
</dbReference>
<keyword evidence="5" id="KW-1003">Cell membrane</keyword>
<dbReference type="SMART" id="SM00200">
    <property type="entry name" value="SEA"/>
    <property type="match status" value="1"/>
</dbReference>